<accession>A0A0U1P1P1</accession>
<feature type="transmembrane region" description="Helical" evidence="7">
    <location>
        <begin position="199"/>
        <end position="219"/>
    </location>
</feature>
<keyword evidence="6 7" id="KW-0472">Membrane</keyword>
<evidence type="ECO:0000259" key="8">
    <source>
        <dbReference type="PROSITE" id="PS50850"/>
    </source>
</evidence>
<dbReference type="OrthoDB" id="9807274at2"/>
<feature type="transmembrane region" description="Helical" evidence="7">
    <location>
        <begin position="47"/>
        <end position="66"/>
    </location>
</feature>
<sequence>MEKSVQKNRVNWIMGALLLSMFLSSLDQTIVTTALPTIVEKLGGLDLISWVFTIYMLASTAVMPIVGKLSDMYGRKRFYLTGLLLFLGGSALCGAASTMEQLIIFRGIQGIGAGFLMPITFTLIFGLMPQDKAGRFQALFMSVFALSSVIGPTLGSFITTHLNWRWNFYINLPLGIVSFIILSMALFEQKNEEKKHIDYLGSILLVVSTISILLALKMGGVDYGWLSWQILGLFTIGVISIISFFVTEMKVKEPILPLGLFKNRVIASSSLVTFIQGVVMFGSLLYIPIFVQGGLGGNVSDAGNAVTPMMFSVMIGASISSFTMTKLSWRINMLASMLITGVGLFFMTNMPLDANKWIVRLDMVVIGAGIGILMPIAQTAVTVSAAERYQGIATSTVTFFRAIGGVFGTAIMAALVNRHMETAIQSGAPKLGVPAEKLEMFTNPQVLLRAGGQIPEQVLTMLKNALGDSIHLGFWFLVGAAVIGFLSACFAGSSRFDPVAYKKKQAAKQQTVEMPN</sequence>
<proteinExistence type="predicted"/>
<feature type="transmembrane region" description="Helical" evidence="7">
    <location>
        <begin position="139"/>
        <end position="162"/>
    </location>
</feature>
<dbReference type="InterPro" id="IPR011701">
    <property type="entry name" value="MFS"/>
</dbReference>
<feature type="transmembrane region" description="Helical" evidence="7">
    <location>
        <begin position="168"/>
        <end position="187"/>
    </location>
</feature>
<evidence type="ECO:0000313" key="9">
    <source>
        <dbReference type="EMBL" id="CRK84012.1"/>
    </source>
</evidence>
<dbReference type="CDD" id="cd17502">
    <property type="entry name" value="MFS_Azr1_MDR_like"/>
    <property type="match status" value="1"/>
</dbReference>
<keyword evidence="2" id="KW-0813">Transport</keyword>
<dbReference type="PANTHER" id="PTHR23501">
    <property type="entry name" value="MAJOR FACILITATOR SUPERFAMILY"/>
    <property type="match status" value="1"/>
</dbReference>
<feature type="transmembrane region" description="Helical" evidence="7">
    <location>
        <begin position="225"/>
        <end position="246"/>
    </location>
</feature>
<gene>
    <name evidence="9" type="ORF">BN000_04011</name>
</gene>
<feature type="domain" description="Major facilitator superfamily (MFS) profile" evidence="8">
    <location>
        <begin position="13"/>
        <end position="496"/>
    </location>
</feature>
<organism evidence="9 10">
    <name type="scientific">Neobacillus massiliamazoniensis</name>
    <dbReference type="NCBI Taxonomy" id="1499688"/>
    <lineage>
        <taxon>Bacteria</taxon>
        <taxon>Bacillati</taxon>
        <taxon>Bacillota</taxon>
        <taxon>Bacilli</taxon>
        <taxon>Bacillales</taxon>
        <taxon>Bacillaceae</taxon>
        <taxon>Neobacillus</taxon>
    </lineage>
</organism>
<feature type="transmembrane region" description="Helical" evidence="7">
    <location>
        <begin position="334"/>
        <end position="352"/>
    </location>
</feature>
<evidence type="ECO:0000256" key="4">
    <source>
        <dbReference type="ARBA" id="ARBA00022692"/>
    </source>
</evidence>
<name>A0A0U1P1P1_9BACI</name>
<dbReference type="STRING" id="1499688.BN000_04011"/>
<dbReference type="EMBL" id="CVRB01000004">
    <property type="protein sequence ID" value="CRK84012.1"/>
    <property type="molecule type" value="Genomic_DNA"/>
</dbReference>
<dbReference type="Proteomes" id="UP000199087">
    <property type="component" value="Unassembled WGS sequence"/>
</dbReference>
<evidence type="ECO:0000256" key="7">
    <source>
        <dbReference type="SAM" id="Phobius"/>
    </source>
</evidence>
<reference evidence="10" key="1">
    <citation type="submission" date="2015-05" db="EMBL/GenBank/DDBJ databases">
        <authorList>
            <person name="Urmite Genomes"/>
        </authorList>
    </citation>
    <scope>NUCLEOTIDE SEQUENCE [LARGE SCALE GENOMIC DNA]</scope>
    <source>
        <strain evidence="10">LF1</strain>
    </source>
</reference>
<evidence type="ECO:0000256" key="3">
    <source>
        <dbReference type="ARBA" id="ARBA00022475"/>
    </source>
</evidence>
<evidence type="ECO:0000256" key="6">
    <source>
        <dbReference type="ARBA" id="ARBA00023136"/>
    </source>
</evidence>
<feature type="transmembrane region" description="Helical" evidence="7">
    <location>
        <begin position="266"/>
        <end position="290"/>
    </location>
</feature>
<dbReference type="RefSeq" id="WP_090637277.1">
    <property type="nucleotide sequence ID" value="NZ_CVRB01000004.1"/>
</dbReference>
<comment type="subcellular location">
    <subcellularLocation>
        <location evidence="1">Cell membrane</location>
        <topology evidence="1">Multi-pass membrane protein</topology>
    </subcellularLocation>
</comment>
<dbReference type="InterPro" id="IPR005829">
    <property type="entry name" value="Sugar_transporter_CS"/>
</dbReference>
<feature type="transmembrane region" description="Helical" evidence="7">
    <location>
        <begin position="364"/>
        <end position="386"/>
    </location>
</feature>
<evidence type="ECO:0000256" key="1">
    <source>
        <dbReference type="ARBA" id="ARBA00004651"/>
    </source>
</evidence>
<protein>
    <submittedName>
        <fullName evidence="9">Drug resistance transporter, EmrB/QacA family</fullName>
    </submittedName>
</protein>
<dbReference type="NCBIfam" id="TIGR00711">
    <property type="entry name" value="efflux_EmrB"/>
    <property type="match status" value="1"/>
</dbReference>
<dbReference type="InterPro" id="IPR036259">
    <property type="entry name" value="MFS_trans_sf"/>
</dbReference>
<feature type="transmembrane region" description="Helical" evidence="7">
    <location>
        <begin position="302"/>
        <end position="322"/>
    </location>
</feature>
<feature type="transmembrane region" description="Helical" evidence="7">
    <location>
        <begin position="398"/>
        <end position="416"/>
    </location>
</feature>
<feature type="transmembrane region" description="Helical" evidence="7">
    <location>
        <begin position="472"/>
        <end position="493"/>
    </location>
</feature>
<feature type="transmembrane region" description="Helical" evidence="7">
    <location>
        <begin position="103"/>
        <end position="127"/>
    </location>
</feature>
<dbReference type="SUPFAM" id="SSF103473">
    <property type="entry name" value="MFS general substrate transporter"/>
    <property type="match status" value="1"/>
</dbReference>
<dbReference type="Gene3D" id="1.20.1250.20">
    <property type="entry name" value="MFS general substrate transporter like domains"/>
    <property type="match status" value="1"/>
</dbReference>
<evidence type="ECO:0000313" key="10">
    <source>
        <dbReference type="Proteomes" id="UP000199087"/>
    </source>
</evidence>
<keyword evidence="5 7" id="KW-1133">Transmembrane helix</keyword>
<keyword evidence="3" id="KW-1003">Cell membrane</keyword>
<dbReference type="Gene3D" id="1.20.1720.10">
    <property type="entry name" value="Multidrug resistance protein D"/>
    <property type="match status" value="1"/>
</dbReference>
<dbReference type="Pfam" id="PF07690">
    <property type="entry name" value="MFS_1"/>
    <property type="match status" value="1"/>
</dbReference>
<dbReference type="PROSITE" id="PS50850">
    <property type="entry name" value="MFS"/>
    <property type="match status" value="1"/>
</dbReference>
<feature type="transmembrane region" description="Helical" evidence="7">
    <location>
        <begin position="12"/>
        <end position="35"/>
    </location>
</feature>
<dbReference type="PROSITE" id="PS00216">
    <property type="entry name" value="SUGAR_TRANSPORT_1"/>
    <property type="match status" value="1"/>
</dbReference>
<evidence type="ECO:0000256" key="5">
    <source>
        <dbReference type="ARBA" id="ARBA00022989"/>
    </source>
</evidence>
<dbReference type="AlphaFoldDB" id="A0A0U1P1P1"/>
<evidence type="ECO:0000256" key="2">
    <source>
        <dbReference type="ARBA" id="ARBA00022448"/>
    </source>
</evidence>
<feature type="transmembrane region" description="Helical" evidence="7">
    <location>
        <begin position="78"/>
        <end position="97"/>
    </location>
</feature>
<dbReference type="GO" id="GO:0022857">
    <property type="term" value="F:transmembrane transporter activity"/>
    <property type="evidence" value="ECO:0007669"/>
    <property type="project" value="InterPro"/>
</dbReference>
<dbReference type="GO" id="GO:0005886">
    <property type="term" value="C:plasma membrane"/>
    <property type="evidence" value="ECO:0007669"/>
    <property type="project" value="UniProtKB-SubCell"/>
</dbReference>
<dbReference type="InterPro" id="IPR004638">
    <property type="entry name" value="EmrB-like"/>
</dbReference>
<keyword evidence="10" id="KW-1185">Reference proteome</keyword>
<keyword evidence="4 7" id="KW-0812">Transmembrane</keyword>
<dbReference type="FunFam" id="1.20.1720.10:FF:000004">
    <property type="entry name" value="EmrB/QacA family drug resistance transporter"/>
    <property type="match status" value="1"/>
</dbReference>
<dbReference type="PANTHER" id="PTHR23501:SF170">
    <property type="entry name" value="MULTIDRUG RESISTANCE PROTEIN 3"/>
    <property type="match status" value="1"/>
</dbReference>
<dbReference type="InterPro" id="IPR020846">
    <property type="entry name" value="MFS_dom"/>
</dbReference>